<feature type="non-terminal residue" evidence="2">
    <location>
        <position position="1"/>
    </location>
</feature>
<name>A0ABU6XQ27_9FABA</name>
<reference evidence="2 3" key="1">
    <citation type="journal article" date="2023" name="Plants (Basel)">
        <title>Bridging the Gap: Combining Genomics and Transcriptomics Approaches to Understand Stylosanthes scabra, an Orphan Legume from the Brazilian Caatinga.</title>
        <authorList>
            <person name="Ferreira-Neto J.R.C."/>
            <person name="da Silva M.D."/>
            <person name="Binneck E."/>
            <person name="de Melo N.F."/>
            <person name="da Silva R.H."/>
            <person name="de Melo A.L.T.M."/>
            <person name="Pandolfi V."/>
            <person name="Bustamante F.O."/>
            <person name="Brasileiro-Vidal A.C."/>
            <person name="Benko-Iseppon A.M."/>
        </authorList>
    </citation>
    <scope>NUCLEOTIDE SEQUENCE [LARGE SCALE GENOMIC DNA]</scope>
    <source>
        <tissue evidence="2">Leaves</tissue>
    </source>
</reference>
<organism evidence="2 3">
    <name type="scientific">Stylosanthes scabra</name>
    <dbReference type="NCBI Taxonomy" id="79078"/>
    <lineage>
        <taxon>Eukaryota</taxon>
        <taxon>Viridiplantae</taxon>
        <taxon>Streptophyta</taxon>
        <taxon>Embryophyta</taxon>
        <taxon>Tracheophyta</taxon>
        <taxon>Spermatophyta</taxon>
        <taxon>Magnoliopsida</taxon>
        <taxon>eudicotyledons</taxon>
        <taxon>Gunneridae</taxon>
        <taxon>Pentapetalae</taxon>
        <taxon>rosids</taxon>
        <taxon>fabids</taxon>
        <taxon>Fabales</taxon>
        <taxon>Fabaceae</taxon>
        <taxon>Papilionoideae</taxon>
        <taxon>50 kb inversion clade</taxon>
        <taxon>dalbergioids sensu lato</taxon>
        <taxon>Dalbergieae</taxon>
        <taxon>Pterocarpus clade</taxon>
        <taxon>Stylosanthes</taxon>
    </lineage>
</organism>
<evidence type="ECO:0000313" key="2">
    <source>
        <dbReference type="EMBL" id="MED6199827.1"/>
    </source>
</evidence>
<accession>A0ABU6XQ27</accession>
<dbReference type="Proteomes" id="UP001341840">
    <property type="component" value="Unassembled WGS sequence"/>
</dbReference>
<comment type="caution">
    <text evidence="2">The sequence shown here is derived from an EMBL/GenBank/DDBJ whole genome shotgun (WGS) entry which is preliminary data.</text>
</comment>
<feature type="compositionally biased region" description="Basic and acidic residues" evidence="1">
    <location>
        <begin position="36"/>
        <end position="49"/>
    </location>
</feature>
<feature type="compositionally biased region" description="Polar residues" evidence="1">
    <location>
        <begin position="50"/>
        <end position="63"/>
    </location>
</feature>
<keyword evidence="3" id="KW-1185">Reference proteome</keyword>
<dbReference type="EMBL" id="JASCZI010212581">
    <property type="protein sequence ID" value="MED6199827.1"/>
    <property type="molecule type" value="Genomic_DNA"/>
</dbReference>
<gene>
    <name evidence="2" type="ORF">PIB30_079569</name>
</gene>
<evidence type="ECO:0000313" key="3">
    <source>
        <dbReference type="Proteomes" id="UP001341840"/>
    </source>
</evidence>
<feature type="region of interest" description="Disordered" evidence="1">
    <location>
        <begin position="20"/>
        <end position="63"/>
    </location>
</feature>
<proteinExistence type="predicted"/>
<sequence length="63" mass="7074">GCRKSASISHQKVMTYLQTLTGGEDKQRRNTAAAVRGEEIGRREGDWRSQHCSSSKANRIQQI</sequence>
<protein>
    <submittedName>
        <fullName evidence="2">Uncharacterized protein</fullName>
    </submittedName>
</protein>
<evidence type="ECO:0000256" key="1">
    <source>
        <dbReference type="SAM" id="MobiDB-lite"/>
    </source>
</evidence>